<dbReference type="PANTHER" id="PTHR43280:SF2">
    <property type="entry name" value="HTH-TYPE TRANSCRIPTIONAL REGULATOR EXSA"/>
    <property type="match status" value="1"/>
</dbReference>
<evidence type="ECO:0000313" key="6">
    <source>
        <dbReference type="Proteomes" id="UP000184510"/>
    </source>
</evidence>
<evidence type="ECO:0000256" key="2">
    <source>
        <dbReference type="ARBA" id="ARBA00023125"/>
    </source>
</evidence>
<evidence type="ECO:0000256" key="3">
    <source>
        <dbReference type="ARBA" id="ARBA00023163"/>
    </source>
</evidence>
<dbReference type="AlphaFoldDB" id="A0A1M6P837"/>
<name>A0A1M6P837_9BACT</name>
<dbReference type="InParanoid" id="A0A1M6P837"/>
<keyword evidence="2 5" id="KW-0238">DNA-binding</keyword>
<dbReference type="EMBL" id="FQYR01000005">
    <property type="protein sequence ID" value="SHK04094.1"/>
    <property type="molecule type" value="Genomic_DNA"/>
</dbReference>
<evidence type="ECO:0000256" key="1">
    <source>
        <dbReference type="ARBA" id="ARBA00023015"/>
    </source>
</evidence>
<dbReference type="OrthoDB" id="186231at2"/>
<gene>
    <name evidence="5" type="ORF">SAMN02745181_3103</name>
</gene>
<reference evidence="5 6" key="1">
    <citation type="submission" date="2016-11" db="EMBL/GenBank/DDBJ databases">
        <authorList>
            <person name="Jaros S."/>
            <person name="Januszkiewicz K."/>
            <person name="Wedrychowicz H."/>
        </authorList>
    </citation>
    <scope>NUCLEOTIDE SEQUENCE [LARGE SCALE GENOMIC DNA]</scope>
    <source>
        <strain evidence="5 6">DSM 18772</strain>
    </source>
</reference>
<evidence type="ECO:0000259" key="4">
    <source>
        <dbReference type="PROSITE" id="PS01124"/>
    </source>
</evidence>
<keyword evidence="1" id="KW-0805">Transcription regulation</keyword>
<dbReference type="InterPro" id="IPR018062">
    <property type="entry name" value="HTH_AraC-typ_CS"/>
</dbReference>
<dbReference type="PROSITE" id="PS01124">
    <property type="entry name" value="HTH_ARAC_FAMILY_2"/>
    <property type="match status" value="1"/>
</dbReference>
<evidence type="ECO:0000313" key="5">
    <source>
        <dbReference type="EMBL" id="SHK04094.1"/>
    </source>
</evidence>
<dbReference type="Pfam" id="PF12833">
    <property type="entry name" value="HTH_18"/>
    <property type="match status" value="1"/>
</dbReference>
<keyword evidence="3" id="KW-0804">Transcription</keyword>
<dbReference type="PROSITE" id="PS00041">
    <property type="entry name" value="HTH_ARAC_FAMILY_1"/>
    <property type="match status" value="1"/>
</dbReference>
<dbReference type="RefSeq" id="WP_143184658.1">
    <property type="nucleotide sequence ID" value="NZ_FQYR01000005.1"/>
</dbReference>
<dbReference type="InterPro" id="IPR018060">
    <property type="entry name" value="HTH_AraC"/>
</dbReference>
<keyword evidence="6" id="KW-1185">Reference proteome</keyword>
<dbReference type="GO" id="GO:0003700">
    <property type="term" value="F:DNA-binding transcription factor activity"/>
    <property type="evidence" value="ECO:0007669"/>
    <property type="project" value="InterPro"/>
</dbReference>
<dbReference type="STRING" id="1123071.SAMN02745181_3103"/>
<sequence length="299" mass="33482">MSGTSRRLYGELERDGVTLVQHTTGRRLVDYISTDALHIVLNLEGQAIIFGQSLRLSLTAGTMTVFHRSTDGMFSASRLQPDENHHYLILSAKTSWIQQTFGSKREALHPNLVQILNSGKASTTSLSQVRSMSLAERELAEELVSPPVQTAAAPFWYMAKVIEIFTLHLFTPQTLASDSLPFCSSIKKTQKERIEKCIAWLKDHLDEPLDLKSLAQSIGCATHYLSRQFSSSTGMTLKQKLRQLRIDKATNLLRDGDYNVTEAAMEVGYNSLSHFTKAFIEEKGQKPSDIIAEHRQNLA</sequence>
<dbReference type="InterPro" id="IPR009057">
    <property type="entry name" value="Homeodomain-like_sf"/>
</dbReference>
<feature type="domain" description="HTH araC/xylS-type" evidence="4">
    <location>
        <begin position="195"/>
        <end position="293"/>
    </location>
</feature>
<organism evidence="5 6">
    <name type="scientific">Rubritalea squalenifaciens DSM 18772</name>
    <dbReference type="NCBI Taxonomy" id="1123071"/>
    <lineage>
        <taxon>Bacteria</taxon>
        <taxon>Pseudomonadati</taxon>
        <taxon>Verrucomicrobiota</taxon>
        <taxon>Verrucomicrobiia</taxon>
        <taxon>Verrucomicrobiales</taxon>
        <taxon>Rubritaleaceae</taxon>
        <taxon>Rubritalea</taxon>
    </lineage>
</organism>
<proteinExistence type="predicted"/>
<dbReference type="SMART" id="SM00342">
    <property type="entry name" value="HTH_ARAC"/>
    <property type="match status" value="1"/>
</dbReference>
<dbReference type="PANTHER" id="PTHR43280">
    <property type="entry name" value="ARAC-FAMILY TRANSCRIPTIONAL REGULATOR"/>
    <property type="match status" value="1"/>
</dbReference>
<protein>
    <submittedName>
        <fullName evidence="5">AraC-type DNA-binding protein</fullName>
    </submittedName>
</protein>
<dbReference type="FunCoup" id="A0A1M6P837">
    <property type="interactions" value="9"/>
</dbReference>
<dbReference type="Proteomes" id="UP000184510">
    <property type="component" value="Unassembled WGS sequence"/>
</dbReference>
<dbReference type="GO" id="GO:0043565">
    <property type="term" value="F:sequence-specific DNA binding"/>
    <property type="evidence" value="ECO:0007669"/>
    <property type="project" value="InterPro"/>
</dbReference>
<accession>A0A1M6P837</accession>
<dbReference type="Gene3D" id="1.10.10.60">
    <property type="entry name" value="Homeodomain-like"/>
    <property type="match status" value="2"/>
</dbReference>
<dbReference type="SUPFAM" id="SSF46689">
    <property type="entry name" value="Homeodomain-like"/>
    <property type="match status" value="2"/>
</dbReference>